<dbReference type="KEGG" id="tps:THAPSDRAFT_38767"/>
<dbReference type="AlphaFoldDB" id="B8CFT4"/>
<dbReference type="InterPro" id="IPR000668">
    <property type="entry name" value="Peptidase_C1A_C"/>
</dbReference>
<gene>
    <name evidence="2" type="ORF">THAPSDRAFT_38767</name>
</gene>
<evidence type="ECO:0000313" key="3">
    <source>
        <dbReference type="Proteomes" id="UP000001449"/>
    </source>
</evidence>
<dbReference type="Proteomes" id="UP000001449">
    <property type="component" value="Chromosome 22"/>
</dbReference>
<protein>
    <recommendedName>
        <fullName evidence="1">Peptidase C1A papain C-terminal domain-containing protein</fullName>
    </recommendedName>
</protein>
<proteinExistence type="predicted"/>
<dbReference type="HOGENOM" id="CLU_012184_8_4_1"/>
<organism evidence="2 3">
    <name type="scientific">Thalassiosira pseudonana</name>
    <name type="common">Marine diatom</name>
    <name type="synonym">Cyclotella nana</name>
    <dbReference type="NCBI Taxonomy" id="35128"/>
    <lineage>
        <taxon>Eukaryota</taxon>
        <taxon>Sar</taxon>
        <taxon>Stramenopiles</taxon>
        <taxon>Ochrophyta</taxon>
        <taxon>Bacillariophyta</taxon>
        <taxon>Coscinodiscophyceae</taxon>
        <taxon>Thalassiosirophycidae</taxon>
        <taxon>Thalassiosirales</taxon>
        <taxon>Thalassiosiraceae</taxon>
        <taxon>Thalassiosira</taxon>
    </lineage>
</organism>
<dbReference type="GeneID" id="7443924"/>
<dbReference type="InterPro" id="IPR038765">
    <property type="entry name" value="Papain-like_cys_pep_sf"/>
</dbReference>
<feature type="non-terminal residue" evidence="2">
    <location>
        <position position="1"/>
    </location>
</feature>
<dbReference type="STRING" id="35128.B8CFT4"/>
<dbReference type="SUPFAM" id="SSF54001">
    <property type="entry name" value="Cysteine proteinases"/>
    <property type="match status" value="1"/>
</dbReference>
<evidence type="ECO:0000313" key="2">
    <source>
        <dbReference type="EMBL" id="EED87688.1"/>
    </source>
</evidence>
<feature type="non-terminal residue" evidence="2">
    <location>
        <position position="54"/>
    </location>
</feature>
<evidence type="ECO:0000259" key="1">
    <source>
        <dbReference type="Pfam" id="PF00112"/>
    </source>
</evidence>
<name>B8CFT4_THAPS</name>
<reference evidence="2 3" key="2">
    <citation type="journal article" date="2008" name="Nature">
        <title>The Phaeodactylum genome reveals the evolutionary history of diatom genomes.</title>
        <authorList>
            <person name="Bowler C."/>
            <person name="Allen A.E."/>
            <person name="Badger J.H."/>
            <person name="Grimwood J."/>
            <person name="Jabbari K."/>
            <person name="Kuo A."/>
            <person name="Maheswari U."/>
            <person name="Martens C."/>
            <person name="Maumus F."/>
            <person name="Otillar R.P."/>
            <person name="Rayko E."/>
            <person name="Salamov A."/>
            <person name="Vandepoele K."/>
            <person name="Beszteri B."/>
            <person name="Gruber A."/>
            <person name="Heijde M."/>
            <person name="Katinka M."/>
            <person name="Mock T."/>
            <person name="Valentin K."/>
            <person name="Verret F."/>
            <person name="Berges J.A."/>
            <person name="Brownlee C."/>
            <person name="Cadoret J.P."/>
            <person name="Chiovitti A."/>
            <person name="Choi C.J."/>
            <person name="Coesel S."/>
            <person name="De Martino A."/>
            <person name="Detter J.C."/>
            <person name="Durkin C."/>
            <person name="Falciatore A."/>
            <person name="Fournet J."/>
            <person name="Haruta M."/>
            <person name="Huysman M.J."/>
            <person name="Jenkins B.D."/>
            <person name="Jiroutova K."/>
            <person name="Jorgensen R.E."/>
            <person name="Joubert Y."/>
            <person name="Kaplan A."/>
            <person name="Kroger N."/>
            <person name="Kroth P.G."/>
            <person name="La Roche J."/>
            <person name="Lindquist E."/>
            <person name="Lommer M."/>
            <person name="Martin-Jezequel V."/>
            <person name="Lopez P.J."/>
            <person name="Lucas S."/>
            <person name="Mangogna M."/>
            <person name="McGinnis K."/>
            <person name="Medlin L.K."/>
            <person name="Montsant A."/>
            <person name="Oudot-Le Secq M.P."/>
            <person name="Napoli C."/>
            <person name="Obornik M."/>
            <person name="Parker M.S."/>
            <person name="Petit J.L."/>
            <person name="Porcel B.M."/>
            <person name="Poulsen N."/>
            <person name="Robison M."/>
            <person name="Rychlewski L."/>
            <person name="Rynearson T.A."/>
            <person name="Schmutz J."/>
            <person name="Shapiro H."/>
            <person name="Siaut M."/>
            <person name="Stanley M."/>
            <person name="Sussman M.R."/>
            <person name="Taylor A.R."/>
            <person name="Vardi A."/>
            <person name="von Dassow P."/>
            <person name="Vyverman W."/>
            <person name="Willis A."/>
            <person name="Wyrwicz L.S."/>
            <person name="Rokhsar D.S."/>
            <person name="Weissenbach J."/>
            <person name="Armbrust E.V."/>
            <person name="Green B.R."/>
            <person name="Van de Peer Y."/>
            <person name="Grigoriev I.V."/>
        </authorList>
    </citation>
    <scope>NUCLEOTIDE SEQUENCE [LARGE SCALE GENOMIC DNA]</scope>
    <source>
        <strain evidence="2 3">CCMP1335</strain>
    </source>
</reference>
<dbReference type="PROSITE" id="PS00640">
    <property type="entry name" value="THIOL_PROTEASE_ASN"/>
    <property type="match status" value="1"/>
</dbReference>
<reference evidence="2 3" key="1">
    <citation type="journal article" date="2004" name="Science">
        <title>The genome of the diatom Thalassiosira pseudonana: ecology, evolution, and metabolism.</title>
        <authorList>
            <person name="Armbrust E.V."/>
            <person name="Berges J.A."/>
            <person name="Bowler C."/>
            <person name="Green B.R."/>
            <person name="Martinez D."/>
            <person name="Putnam N.H."/>
            <person name="Zhou S."/>
            <person name="Allen A.E."/>
            <person name="Apt K.E."/>
            <person name="Bechner M."/>
            <person name="Brzezinski M.A."/>
            <person name="Chaal B.K."/>
            <person name="Chiovitti A."/>
            <person name="Davis A.K."/>
            <person name="Demarest M.S."/>
            <person name="Detter J.C."/>
            <person name="Glavina T."/>
            <person name="Goodstein D."/>
            <person name="Hadi M.Z."/>
            <person name="Hellsten U."/>
            <person name="Hildebrand M."/>
            <person name="Jenkins B.D."/>
            <person name="Jurka J."/>
            <person name="Kapitonov V.V."/>
            <person name="Kroger N."/>
            <person name="Lau W.W."/>
            <person name="Lane T.W."/>
            <person name="Larimer F.W."/>
            <person name="Lippmeier J.C."/>
            <person name="Lucas S."/>
            <person name="Medina M."/>
            <person name="Montsant A."/>
            <person name="Obornik M."/>
            <person name="Parker M.S."/>
            <person name="Palenik B."/>
            <person name="Pazour G.J."/>
            <person name="Richardson P.M."/>
            <person name="Rynearson T.A."/>
            <person name="Saito M.A."/>
            <person name="Schwartz D.C."/>
            <person name="Thamatrakoln K."/>
            <person name="Valentin K."/>
            <person name="Vardi A."/>
            <person name="Wilkerson F.P."/>
            <person name="Rokhsar D.S."/>
        </authorList>
    </citation>
    <scope>NUCLEOTIDE SEQUENCE [LARGE SCALE GENOMIC DNA]</scope>
    <source>
        <strain evidence="2 3">CCMP1335</strain>
    </source>
</reference>
<dbReference type="GO" id="GO:0008234">
    <property type="term" value="F:cysteine-type peptidase activity"/>
    <property type="evidence" value="ECO:0007669"/>
    <property type="project" value="InterPro"/>
</dbReference>
<dbReference type="PaxDb" id="35128-Thaps38767"/>
<dbReference type="GO" id="GO:0006508">
    <property type="term" value="P:proteolysis"/>
    <property type="evidence" value="ECO:0007669"/>
    <property type="project" value="InterPro"/>
</dbReference>
<dbReference type="InParanoid" id="B8CFT4"/>
<sequence length="54" mass="6070">DHAINVVGWSVDTLDDGTEAQHWILRNSWSTLWGDSGYFRVRMGERDCGVTTSA</sequence>
<dbReference type="Pfam" id="PF00112">
    <property type="entry name" value="Peptidase_C1"/>
    <property type="match status" value="1"/>
</dbReference>
<dbReference type="Gene3D" id="3.90.70.10">
    <property type="entry name" value="Cysteine proteinases"/>
    <property type="match status" value="1"/>
</dbReference>
<dbReference type="RefSeq" id="XP_002294908.1">
    <property type="nucleotide sequence ID" value="XM_002294872.1"/>
</dbReference>
<dbReference type="EMBL" id="CM000653">
    <property type="protein sequence ID" value="EED87688.1"/>
    <property type="molecule type" value="Genomic_DNA"/>
</dbReference>
<keyword evidence="3" id="KW-1185">Reference proteome</keyword>
<accession>B8CFT4</accession>
<feature type="domain" description="Peptidase C1A papain C-terminal" evidence="1">
    <location>
        <begin position="1"/>
        <end position="53"/>
    </location>
</feature>
<dbReference type="InterPro" id="IPR025661">
    <property type="entry name" value="Pept_asp_AS"/>
</dbReference>